<keyword evidence="7" id="KW-0997">Cell inner membrane</keyword>
<evidence type="ECO:0000256" key="1">
    <source>
        <dbReference type="ARBA" id="ARBA00022475"/>
    </source>
</evidence>
<keyword evidence="3 7" id="KW-1133">Transmembrane helix</keyword>
<dbReference type="KEGG" id="dvn:HQ394_03230"/>
<dbReference type="GO" id="GO:0009252">
    <property type="term" value="P:peptidoglycan biosynthetic process"/>
    <property type="evidence" value="ECO:0007669"/>
    <property type="project" value="UniProtKB-UniRule"/>
</dbReference>
<dbReference type="CDD" id="cd08010">
    <property type="entry name" value="MltG_like"/>
    <property type="match status" value="1"/>
</dbReference>
<dbReference type="EC" id="4.2.2.29" evidence="7"/>
<evidence type="ECO:0000256" key="3">
    <source>
        <dbReference type="ARBA" id="ARBA00022989"/>
    </source>
</evidence>
<evidence type="ECO:0000313" key="8">
    <source>
        <dbReference type="EMBL" id="QNT71096.1"/>
    </source>
</evidence>
<comment type="function">
    <text evidence="7">Functions as a peptidoglycan terminase that cleaves nascent peptidoglycan strands endolytically to terminate their elongation.</text>
</comment>
<comment type="catalytic activity">
    <reaction evidence="7">
        <text>a peptidoglycan chain = a peptidoglycan chain with N-acetyl-1,6-anhydromuramyl-[peptide] at the reducing end + a peptidoglycan chain with N-acetylglucosamine at the non-reducing end.</text>
        <dbReference type="EC" id="4.2.2.29"/>
    </reaction>
</comment>
<dbReference type="EMBL" id="CP053923">
    <property type="protein sequence ID" value="QNT71096.1"/>
    <property type="molecule type" value="Genomic_DNA"/>
</dbReference>
<dbReference type="PANTHER" id="PTHR30518">
    <property type="entry name" value="ENDOLYTIC MUREIN TRANSGLYCOSYLASE"/>
    <property type="match status" value="1"/>
</dbReference>
<evidence type="ECO:0000256" key="7">
    <source>
        <dbReference type="HAMAP-Rule" id="MF_02065"/>
    </source>
</evidence>
<evidence type="ECO:0000256" key="6">
    <source>
        <dbReference type="ARBA" id="ARBA00023316"/>
    </source>
</evidence>
<dbReference type="HAMAP" id="MF_02065">
    <property type="entry name" value="MltG"/>
    <property type="match status" value="1"/>
</dbReference>
<name>A0A7H1N5W0_9PROT</name>
<evidence type="ECO:0000256" key="4">
    <source>
        <dbReference type="ARBA" id="ARBA00023136"/>
    </source>
</evidence>
<keyword evidence="4 7" id="KW-0472">Membrane</keyword>
<keyword evidence="2 7" id="KW-0812">Transmembrane</keyword>
<dbReference type="GO" id="GO:0071555">
    <property type="term" value="P:cell wall organization"/>
    <property type="evidence" value="ECO:0007669"/>
    <property type="project" value="UniProtKB-KW"/>
</dbReference>
<dbReference type="InterPro" id="IPR003770">
    <property type="entry name" value="MLTG-like"/>
</dbReference>
<evidence type="ECO:0000256" key="5">
    <source>
        <dbReference type="ARBA" id="ARBA00023239"/>
    </source>
</evidence>
<dbReference type="Gene3D" id="3.30.1490.480">
    <property type="entry name" value="Endolytic murein transglycosylase"/>
    <property type="match status" value="1"/>
</dbReference>
<dbReference type="Gene3D" id="3.30.160.60">
    <property type="entry name" value="Classic Zinc Finger"/>
    <property type="match status" value="1"/>
</dbReference>
<gene>
    <name evidence="7 8" type="primary">mltG</name>
    <name evidence="8" type="ORF">HQ394_03230</name>
</gene>
<sequence>MEDDGEGGWVKIVARIAILLLLVGVGTAALVGGFHWAVNSAAGPLTAERTVVIPKGSTLPEIAAQLAEAGVVVHPLLLRAAAQVYDPEQPLRSGEYAFATGSTVAQVLELLRSGRTVVRKLTIPEGLTTLQVLQRVRNAEGLDGEIAVTPAEGSLLPATYPYSYGDSRAAMIETMSRTMRQTINKLWANRAPNLPLNTPEEAVTLASIVEKETGVAAERARIAGVFINRLRLGMRLQSDPTVIYAVANGTGPLGRPLTLADLRTENPYNTYRNAGLPPGPIANPGRAALLAVLQPAATDELFFVADGSGGHVFARTYDEHKVNVSRWRALQADDGTASEGEGGN</sequence>
<proteinExistence type="inferred from homology"/>
<evidence type="ECO:0000256" key="2">
    <source>
        <dbReference type="ARBA" id="ARBA00022692"/>
    </source>
</evidence>
<organism evidence="8 9">
    <name type="scientific">Defluviicoccus vanus</name>
    <dbReference type="NCBI Taxonomy" id="111831"/>
    <lineage>
        <taxon>Bacteria</taxon>
        <taxon>Pseudomonadati</taxon>
        <taxon>Pseudomonadota</taxon>
        <taxon>Alphaproteobacteria</taxon>
        <taxon>Rhodospirillales</taxon>
        <taxon>Rhodospirillaceae</taxon>
        <taxon>Defluviicoccus</taxon>
    </lineage>
</organism>
<evidence type="ECO:0000313" key="9">
    <source>
        <dbReference type="Proteomes" id="UP000516369"/>
    </source>
</evidence>
<feature type="site" description="Important for catalytic activity" evidence="7">
    <location>
        <position position="212"/>
    </location>
</feature>
<accession>A0A7H1N5W0</accession>
<keyword evidence="5 7" id="KW-0456">Lyase</keyword>
<comment type="subcellular location">
    <subcellularLocation>
        <location evidence="7">Cell inner membrane</location>
        <topology evidence="7">Single-pass membrane protein</topology>
    </subcellularLocation>
</comment>
<dbReference type="GO" id="GO:0005886">
    <property type="term" value="C:plasma membrane"/>
    <property type="evidence" value="ECO:0007669"/>
    <property type="project" value="UniProtKB-SubCell"/>
</dbReference>
<dbReference type="Pfam" id="PF02618">
    <property type="entry name" value="YceG"/>
    <property type="match status" value="1"/>
</dbReference>
<dbReference type="Proteomes" id="UP000516369">
    <property type="component" value="Chromosome"/>
</dbReference>
<comment type="similarity">
    <text evidence="7">Belongs to the transglycosylase MltG family.</text>
</comment>
<dbReference type="NCBIfam" id="TIGR00247">
    <property type="entry name" value="endolytic transglycosylase MltG"/>
    <property type="match status" value="1"/>
</dbReference>
<protein>
    <recommendedName>
        <fullName evidence="7">Endolytic murein transglycosylase</fullName>
        <ecNumber evidence="7">4.2.2.29</ecNumber>
    </recommendedName>
    <alternativeName>
        <fullName evidence="7">Peptidoglycan lytic transglycosylase</fullName>
    </alternativeName>
    <alternativeName>
        <fullName evidence="7">Peptidoglycan polymerization terminase</fullName>
    </alternativeName>
</protein>
<dbReference type="GO" id="GO:0008932">
    <property type="term" value="F:lytic endotransglycosylase activity"/>
    <property type="evidence" value="ECO:0007669"/>
    <property type="project" value="UniProtKB-UniRule"/>
</dbReference>
<keyword evidence="1 7" id="KW-1003">Cell membrane</keyword>
<dbReference type="AlphaFoldDB" id="A0A7H1N5W0"/>
<reference evidence="8 9" key="1">
    <citation type="submission" date="2020-05" db="EMBL/GenBank/DDBJ databases">
        <title>Complete closed genome sequence of Defluviicoccus vanus.</title>
        <authorList>
            <person name="Bessarab I."/>
            <person name="Arumugam K."/>
            <person name="Maszenan A.M."/>
            <person name="Seviour R.J."/>
            <person name="Williams R.B."/>
        </authorList>
    </citation>
    <scope>NUCLEOTIDE SEQUENCE [LARGE SCALE GENOMIC DNA]</scope>
    <source>
        <strain evidence="8 9">Ben 114</strain>
    </source>
</reference>
<keyword evidence="9" id="KW-1185">Reference proteome</keyword>
<dbReference type="PANTHER" id="PTHR30518:SF2">
    <property type="entry name" value="ENDOLYTIC MUREIN TRANSGLYCOSYLASE"/>
    <property type="match status" value="1"/>
</dbReference>
<keyword evidence="6 7" id="KW-0961">Cell wall biogenesis/degradation</keyword>
<feature type="transmembrane region" description="Helical" evidence="7">
    <location>
        <begin position="12"/>
        <end position="38"/>
    </location>
</feature>